<dbReference type="Proteomes" id="UP001596472">
    <property type="component" value="Unassembled WGS sequence"/>
</dbReference>
<reference evidence="3" key="1">
    <citation type="journal article" date="2019" name="Int. J. Syst. Evol. Microbiol.">
        <title>The Global Catalogue of Microorganisms (GCM) 10K type strain sequencing project: providing services to taxonomists for standard genome sequencing and annotation.</title>
        <authorList>
            <consortium name="The Broad Institute Genomics Platform"/>
            <consortium name="The Broad Institute Genome Sequencing Center for Infectious Disease"/>
            <person name="Wu L."/>
            <person name="Ma J."/>
        </authorList>
    </citation>
    <scope>NUCLEOTIDE SEQUENCE [LARGE SCALE GENOMIC DNA]</scope>
    <source>
        <strain evidence="3">CGMCC 4.1467</strain>
    </source>
</reference>
<gene>
    <name evidence="2" type="ORF">ACFQY0_12925</name>
</gene>
<dbReference type="Gene3D" id="3.90.550.10">
    <property type="entry name" value="Spore Coat Polysaccharide Biosynthesis Protein SpsA, Chain A"/>
    <property type="match status" value="1"/>
</dbReference>
<evidence type="ECO:0000259" key="1">
    <source>
        <dbReference type="Pfam" id="PF00535"/>
    </source>
</evidence>
<dbReference type="CDD" id="cd00761">
    <property type="entry name" value="Glyco_tranf_GTA_type"/>
    <property type="match status" value="1"/>
</dbReference>
<dbReference type="RefSeq" id="WP_379713021.1">
    <property type="nucleotide sequence ID" value="NZ_JBHTBS010000006.1"/>
</dbReference>
<dbReference type="PANTHER" id="PTHR43685">
    <property type="entry name" value="GLYCOSYLTRANSFERASE"/>
    <property type="match status" value="1"/>
</dbReference>
<dbReference type="EMBL" id="JBHTBS010000006">
    <property type="protein sequence ID" value="MFC7338089.1"/>
    <property type="molecule type" value="Genomic_DNA"/>
</dbReference>
<dbReference type="InterPro" id="IPR001173">
    <property type="entry name" value="Glyco_trans_2-like"/>
</dbReference>
<protein>
    <submittedName>
        <fullName evidence="2">Glycosyltransferase family 2 protein</fullName>
    </submittedName>
</protein>
<name>A0ABW2L9Y3_9BACT</name>
<sequence length="403" mass="46489">MNALPKAIPGRKSEVFLDKEPVTIVIPTHNRRDLVYEAILSVQAQTHEQWKLIVVDDHSSDGTIEYLDETIEDPRISIVPLTEGRGGQKARNLGLELSKSEYVVFLDSDDMLAPDCLERRLTEIRKSPDLDFVVFQAGLFDDVPGDTDLMWNYDSGEDVLERMLRMDQPWQTNCFLWKRESLVRIGAWDETLRRAQDLELQIRAVARGLSWKWFPVIDCFVRQPSKDRVSIGSTIGQLDEKLTHLDRIDRTQEVLEASGLFSGDHRTLLAGNYFWLSTGLASTYGRRHALNVWKRGWEYGVLEPDKFFPGLGYLVFQGTAFEHPFVYWIGKYWPNQMFAFIRPFFKKTPRSYNQKFGELLTRDINPFSSIRMVQDGPIKFLFSKLSRAFSRGPKSPPSGSQPR</sequence>
<comment type="caution">
    <text evidence="2">The sequence shown here is derived from an EMBL/GenBank/DDBJ whole genome shotgun (WGS) entry which is preliminary data.</text>
</comment>
<proteinExistence type="predicted"/>
<dbReference type="SUPFAM" id="SSF53448">
    <property type="entry name" value="Nucleotide-diphospho-sugar transferases"/>
    <property type="match status" value="1"/>
</dbReference>
<evidence type="ECO:0000313" key="2">
    <source>
        <dbReference type="EMBL" id="MFC7338089.1"/>
    </source>
</evidence>
<feature type="domain" description="Glycosyltransferase 2-like" evidence="1">
    <location>
        <begin position="23"/>
        <end position="148"/>
    </location>
</feature>
<keyword evidence="3" id="KW-1185">Reference proteome</keyword>
<dbReference type="InterPro" id="IPR029044">
    <property type="entry name" value="Nucleotide-diphossugar_trans"/>
</dbReference>
<accession>A0ABW2L9Y3</accession>
<dbReference type="PANTHER" id="PTHR43685:SF2">
    <property type="entry name" value="GLYCOSYLTRANSFERASE 2-LIKE DOMAIN-CONTAINING PROTEIN"/>
    <property type="match status" value="1"/>
</dbReference>
<organism evidence="2 3">
    <name type="scientific">Haloferula chungangensis</name>
    <dbReference type="NCBI Taxonomy" id="1048331"/>
    <lineage>
        <taxon>Bacteria</taxon>
        <taxon>Pseudomonadati</taxon>
        <taxon>Verrucomicrobiota</taxon>
        <taxon>Verrucomicrobiia</taxon>
        <taxon>Verrucomicrobiales</taxon>
        <taxon>Verrucomicrobiaceae</taxon>
        <taxon>Haloferula</taxon>
    </lineage>
</organism>
<dbReference type="InterPro" id="IPR050834">
    <property type="entry name" value="Glycosyltransf_2"/>
</dbReference>
<dbReference type="Pfam" id="PF00535">
    <property type="entry name" value="Glycos_transf_2"/>
    <property type="match status" value="1"/>
</dbReference>
<evidence type="ECO:0000313" key="3">
    <source>
        <dbReference type="Proteomes" id="UP001596472"/>
    </source>
</evidence>